<organism evidence="1">
    <name type="scientific">bioreactor metagenome</name>
    <dbReference type="NCBI Taxonomy" id="1076179"/>
    <lineage>
        <taxon>unclassified sequences</taxon>
        <taxon>metagenomes</taxon>
        <taxon>ecological metagenomes</taxon>
    </lineage>
</organism>
<comment type="caution">
    <text evidence="1">The sequence shown here is derived from an EMBL/GenBank/DDBJ whole genome shotgun (WGS) entry which is preliminary data.</text>
</comment>
<dbReference type="AlphaFoldDB" id="A0A645ADY4"/>
<name>A0A645ADY4_9ZZZZ</name>
<gene>
    <name evidence="1" type="ORF">SDC9_98128</name>
</gene>
<accession>A0A645ADY4</accession>
<dbReference type="EMBL" id="VSSQ01013388">
    <property type="protein sequence ID" value="MPM51380.1"/>
    <property type="molecule type" value="Genomic_DNA"/>
</dbReference>
<protein>
    <submittedName>
        <fullName evidence="1">Uncharacterized protein</fullName>
    </submittedName>
</protein>
<reference evidence="1" key="1">
    <citation type="submission" date="2019-08" db="EMBL/GenBank/DDBJ databases">
        <authorList>
            <person name="Kucharzyk K."/>
            <person name="Murdoch R.W."/>
            <person name="Higgins S."/>
            <person name="Loffler F."/>
        </authorList>
    </citation>
    <scope>NUCLEOTIDE SEQUENCE</scope>
</reference>
<evidence type="ECO:0000313" key="1">
    <source>
        <dbReference type="EMBL" id="MPM51380.1"/>
    </source>
</evidence>
<proteinExistence type="predicted"/>
<sequence>MSVICCGVRIPATTSSPCALIRYSPLKRSSPVPASREKHTPVADVSPIFPNTMACTVTAVPHSSGIPSILRYKMARSFIQELNTAHTAPHNCSKADVGKSLPVRSFTAALNLATSSFRSSTLSSLSSLTPLACFTSSMISSKGSISSLFEGFIPSTTSPYI</sequence>